<dbReference type="GO" id="GO:0004456">
    <property type="term" value="F:phosphogluconate dehydratase activity"/>
    <property type="evidence" value="ECO:0007669"/>
    <property type="project" value="UniProtKB-UniRule"/>
</dbReference>
<keyword evidence="6 9" id="KW-0311">Gluconate utilization</keyword>
<evidence type="ECO:0000256" key="3">
    <source>
        <dbReference type="ARBA" id="ARBA00022723"/>
    </source>
</evidence>
<dbReference type="PANTHER" id="PTHR43661:SF1">
    <property type="entry name" value="PHOSPHOGLUCONATE DEHYDRATASE"/>
    <property type="match status" value="1"/>
</dbReference>
<keyword evidence="5 9" id="KW-0411">Iron-sulfur</keyword>
<dbReference type="Proteomes" id="UP000186736">
    <property type="component" value="Unassembled WGS sequence"/>
</dbReference>
<comment type="catalytic activity">
    <reaction evidence="9">
        <text>6-phospho-D-gluconate = 2-dehydro-3-deoxy-6-phospho-D-gluconate + H2O</text>
        <dbReference type="Rhea" id="RHEA:17277"/>
        <dbReference type="ChEBI" id="CHEBI:15377"/>
        <dbReference type="ChEBI" id="CHEBI:57569"/>
        <dbReference type="ChEBI" id="CHEBI:58759"/>
        <dbReference type="EC" id="4.2.1.12"/>
    </reaction>
</comment>
<evidence type="ECO:0000259" key="11">
    <source>
        <dbReference type="Pfam" id="PF00920"/>
    </source>
</evidence>
<proteinExistence type="inferred from homology"/>
<sequence length="608" mass="65286">MHPRIVEVTERLIARSRPTRERYLQLIRGAASDGPMRARLQCANFAHAVAGCGADDKQTLRLSNSANVAIVSAYNDLLSAHQPYEHYPEQIKQALREIGSVGQFAGGVPAMCDGVTQGEPGMEIGIASREVIAMSTAVALSHNLFDAALMLGICDKIVPGLMMGALRFGHLPMLFVPGGPMPSGISNKEKAEVRQLYAEGKATREQLLESEMKSYHSPGTCTFYGTANTNQLLMEVMGLHLPGASFVNPYTPLRDALTVAAAQQVTRLTKANGAFMPIGEIVDEKVIVNSVVALHATGGSTNHTLHIPAIAQAAGIQLTWQDMAELSEVVPTLCHVYPNGKADINHFQAAGGMAFLIRELLDAGLLHEDVNTVAGHGLRRYVEEPFLDGDRLVWRDGPQQSLDESILRPVARPFSPEGGLRVMEGNLGRGVMKVSAVAPEHQVVEAPARVFHDQQALADAFKAGELECDFVAVMRFQGPRCNGMPELHKMTPFLGVLQDRGFKVALVTDGRMSGASGKIPAAIHVCPEAYDGGPLARVRDGDIVRVDGVTGSLLVRVSDEELASREIPPAPLGNDLGCGRELFGFMRQAFSPAEKGASAFTQALEGLK</sequence>
<evidence type="ECO:0000256" key="7">
    <source>
        <dbReference type="ARBA" id="ARBA00023239"/>
    </source>
</evidence>
<dbReference type="OrthoDB" id="9807077at2"/>
<evidence type="ECO:0000256" key="10">
    <source>
        <dbReference type="NCBIfam" id="TIGR01196"/>
    </source>
</evidence>
<dbReference type="GO" id="GO:0009255">
    <property type="term" value="P:Entner-Doudoroff pathway through 6-phosphogluconate"/>
    <property type="evidence" value="ECO:0007669"/>
    <property type="project" value="UniProtKB-UniRule"/>
</dbReference>
<name>A0A1Q9QVF8_PSEPU</name>
<feature type="domain" description="Dihydroxy-acid/6-phosphogluconate dehydratase C-terminal" evidence="12">
    <location>
        <begin position="406"/>
        <end position="597"/>
    </location>
</feature>
<gene>
    <name evidence="9 13" type="primary">edd</name>
    <name evidence="13" type="ORF">PSEMO_61020</name>
</gene>
<dbReference type="GO" id="GO:0051539">
    <property type="term" value="F:4 iron, 4 sulfur cluster binding"/>
    <property type="evidence" value="ECO:0007669"/>
    <property type="project" value="UniProtKB-UniRule"/>
</dbReference>
<dbReference type="NCBIfam" id="TIGR01196">
    <property type="entry name" value="edd"/>
    <property type="match status" value="1"/>
</dbReference>
<dbReference type="InterPro" id="IPR037237">
    <property type="entry name" value="IlvD/EDD_N"/>
</dbReference>
<evidence type="ECO:0000256" key="9">
    <source>
        <dbReference type="HAMAP-Rule" id="MF_02094"/>
    </source>
</evidence>
<evidence type="ECO:0000259" key="12">
    <source>
        <dbReference type="Pfam" id="PF24877"/>
    </source>
</evidence>
<evidence type="ECO:0000313" key="14">
    <source>
        <dbReference type="Proteomes" id="UP000186736"/>
    </source>
</evidence>
<feature type="domain" description="Dihydroxy-acid/6-phosphogluconate dehydratase N-terminal" evidence="11">
    <location>
        <begin position="67"/>
        <end position="379"/>
    </location>
</feature>
<dbReference type="InterPro" id="IPR042096">
    <property type="entry name" value="Dihydro-acid_dehy_C"/>
</dbReference>
<comment type="function">
    <text evidence="9">Catalyzes the dehydration of 6-phospho-D-gluconate to 2-dehydro-3-deoxy-6-phospho-D-gluconate.</text>
</comment>
<dbReference type="SUPFAM" id="SSF52016">
    <property type="entry name" value="LeuD/IlvD-like"/>
    <property type="match status" value="1"/>
</dbReference>
<dbReference type="FunFam" id="3.50.30.80:FF:000001">
    <property type="entry name" value="Dihydroxy-acid dehydratase"/>
    <property type="match status" value="1"/>
</dbReference>
<feature type="binding site" evidence="9">
    <location>
        <position position="154"/>
    </location>
    <ligand>
        <name>[4Fe-4S] cluster</name>
        <dbReference type="ChEBI" id="CHEBI:49883"/>
    </ligand>
</feature>
<reference evidence="13 14" key="1">
    <citation type="submission" date="2016-10" db="EMBL/GenBank/DDBJ databases">
        <title>Genome Sequence of Pseudomonas putida GM4FR.</title>
        <authorList>
            <person name="Poehlein A."/>
            <person name="Wemheuer F."/>
            <person name="Hollensteiner J."/>
            <person name="Wemheuer B."/>
        </authorList>
    </citation>
    <scope>NUCLEOTIDE SEQUENCE [LARGE SCALE GENOMIC DNA]</scope>
    <source>
        <strain evidence="13 14">GM4FR</strain>
    </source>
</reference>
<dbReference type="SUPFAM" id="SSF143975">
    <property type="entry name" value="IlvD/EDD N-terminal domain-like"/>
    <property type="match status" value="1"/>
</dbReference>
<comment type="cofactor">
    <cofactor evidence="9">
        <name>[4Fe-4S] cluster</name>
        <dbReference type="ChEBI" id="CHEBI:49883"/>
    </cofactor>
    <text evidence="9">Binds 1 [4Fe-4S] cluster.</text>
</comment>
<dbReference type="EC" id="4.2.1.12" evidence="9 10"/>
<dbReference type="EMBL" id="MKZO01000075">
    <property type="protein sequence ID" value="OLS59141.1"/>
    <property type="molecule type" value="Genomic_DNA"/>
</dbReference>
<evidence type="ECO:0000313" key="13">
    <source>
        <dbReference type="EMBL" id="OLS59141.1"/>
    </source>
</evidence>
<keyword evidence="3 9" id="KW-0479">Metal-binding</keyword>
<dbReference type="RefSeq" id="WP_075806662.1">
    <property type="nucleotide sequence ID" value="NZ_MKZO01000075.1"/>
</dbReference>
<evidence type="ECO:0000256" key="5">
    <source>
        <dbReference type="ARBA" id="ARBA00023014"/>
    </source>
</evidence>
<keyword evidence="8 9" id="KW-0119">Carbohydrate metabolism</keyword>
<organism evidence="13 14">
    <name type="scientific">Pseudomonas putida</name>
    <name type="common">Arthrobacter siderocapsulatus</name>
    <dbReference type="NCBI Taxonomy" id="303"/>
    <lineage>
        <taxon>Bacteria</taxon>
        <taxon>Pseudomonadati</taxon>
        <taxon>Pseudomonadota</taxon>
        <taxon>Gammaproteobacteria</taxon>
        <taxon>Pseudomonadales</taxon>
        <taxon>Pseudomonadaceae</taxon>
        <taxon>Pseudomonas</taxon>
    </lineage>
</organism>
<dbReference type="PROSITE" id="PS00886">
    <property type="entry name" value="ILVD_EDD_1"/>
    <property type="match status" value="1"/>
</dbReference>
<evidence type="ECO:0000256" key="8">
    <source>
        <dbReference type="ARBA" id="ARBA00023277"/>
    </source>
</evidence>
<comment type="similarity">
    <text evidence="1 9">Belongs to the IlvD/Edd family.</text>
</comment>
<evidence type="ECO:0000256" key="6">
    <source>
        <dbReference type="ARBA" id="ARBA00023064"/>
    </source>
</evidence>
<dbReference type="GO" id="GO:0019521">
    <property type="term" value="P:D-gluconate metabolic process"/>
    <property type="evidence" value="ECO:0007669"/>
    <property type="project" value="UniProtKB-KW"/>
</dbReference>
<dbReference type="GO" id="GO:0005829">
    <property type="term" value="C:cytosol"/>
    <property type="evidence" value="ECO:0007669"/>
    <property type="project" value="TreeGrafter"/>
</dbReference>
<dbReference type="InterPro" id="IPR000581">
    <property type="entry name" value="ILV_EDD_N"/>
</dbReference>
<dbReference type="HAMAP" id="MF_02094">
    <property type="entry name" value="Edd"/>
    <property type="match status" value="1"/>
</dbReference>
<feature type="binding site" evidence="9">
    <location>
        <position position="221"/>
    </location>
    <ligand>
        <name>[4Fe-4S] cluster</name>
        <dbReference type="ChEBI" id="CHEBI:49883"/>
    </ligand>
</feature>
<protein>
    <recommendedName>
        <fullName evidence="9 10">Phosphogluconate dehydratase</fullName>
        <ecNumber evidence="9 10">4.2.1.12</ecNumber>
    </recommendedName>
</protein>
<keyword evidence="4 9" id="KW-0408">Iron</keyword>
<comment type="caution">
    <text evidence="13">The sequence shown here is derived from an EMBL/GenBank/DDBJ whole genome shotgun (WGS) entry which is preliminary data.</text>
</comment>
<dbReference type="GO" id="GO:0046872">
    <property type="term" value="F:metal ion binding"/>
    <property type="evidence" value="ECO:0007669"/>
    <property type="project" value="UniProtKB-KW"/>
</dbReference>
<keyword evidence="2 9" id="KW-0004">4Fe-4S</keyword>
<dbReference type="PANTHER" id="PTHR43661">
    <property type="entry name" value="D-XYLONATE DEHYDRATASE"/>
    <property type="match status" value="1"/>
</dbReference>
<dbReference type="Pfam" id="PF00920">
    <property type="entry name" value="ILVD_EDD_N"/>
    <property type="match status" value="1"/>
</dbReference>
<keyword evidence="7 9" id="KW-0456">Lyase</keyword>
<comment type="pathway">
    <text evidence="9">Carbohydrate metabolism; Entner-Doudoroff pathway.</text>
</comment>
<dbReference type="PROSITE" id="PS00887">
    <property type="entry name" value="ILVD_EDD_2"/>
    <property type="match status" value="1"/>
</dbReference>
<dbReference type="AlphaFoldDB" id="A0A1Q9QVF8"/>
<evidence type="ECO:0000256" key="1">
    <source>
        <dbReference type="ARBA" id="ARBA00006486"/>
    </source>
</evidence>
<evidence type="ECO:0000256" key="2">
    <source>
        <dbReference type="ARBA" id="ARBA00022485"/>
    </source>
</evidence>
<dbReference type="Pfam" id="PF24877">
    <property type="entry name" value="ILV_EDD_C"/>
    <property type="match status" value="1"/>
</dbReference>
<dbReference type="InterPro" id="IPR020558">
    <property type="entry name" value="DiOHA_6PGluconate_deHydtase_CS"/>
</dbReference>
<dbReference type="Gene3D" id="3.50.30.80">
    <property type="entry name" value="IlvD/EDD C-terminal domain-like"/>
    <property type="match status" value="1"/>
</dbReference>
<evidence type="ECO:0000256" key="4">
    <source>
        <dbReference type="ARBA" id="ARBA00023004"/>
    </source>
</evidence>
<dbReference type="UniPathway" id="UPA00226"/>
<accession>A0A1Q9QVF8</accession>
<dbReference type="InterPro" id="IPR056740">
    <property type="entry name" value="ILV_EDD_C"/>
</dbReference>
<dbReference type="InterPro" id="IPR004786">
    <property type="entry name" value="6-phosphgluc_deHydtase"/>
</dbReference>